<protein>
    <submittedName>
        <fullName evidence="4">ATP-binding protein</fullName>
    </submittedName>
</protein>
<dbReference type="Gene3D" id="1.10.10.10">
    <property type="entry name" value="Winged helix-like DNA-binding domain superfamily/Winged helix DNA-binding domain"/>
    <property type="match status" value="1"/>
</dbReference>
<dbReference type="GO" id="GO:0005524">
    <property type="term" value="F:ATP binding"/>
    <property type="evidence" value="ECO:0007669"/>
    <property type="project" value="UniProtKB-KW"/>
</dbReference>
<dbReference type="InterPro" id="IPR000792">
    <property type="entry name" value="Tscrpt_reg_LuxR_C"/>
</dbReference>
<evidence type="ECO:0000313" key="4">
    <source>
        <dbReference type="EMBL" id="MFD1545635.1"/>
    </source>
</evidence>
<keyword evidence="1" id="KW-0547">Nucleotide-binding</keyword>
<dbReference type="PRINTS" id="PR00038">
    <property type="entry name" value="HTHLUXR"/>
</dbReference>
<dbReference type="InterPro" id="IPR027417">
    <property type="entry name" value="P-loop_NTPase"/>
</dbReference>
<dbReference type="Gene3D" id="1.25.40.10">
    <property type="entry name" value="Tetratricopeptide repeat domain"/>
    <property type="match status" value="1"/>
</dbReference>
<dbReference type="Pfam" id="PF00196">
    <property type="entry name" value="GerE"/>
    <property type="match status" value="1"/>
</dbReference>
<dbReference type="SUPFAM" id="SSF48452">
    <property type="entry name" value="TPR-like"/>
    <property type="match status" value="1"/>
</dbReference>
<organism evidence="4 5">
    <name type="scientific">Nonomuraea guangzhouensis</name>
    <dbReference type="NCBI Taxonomy" id="1291555"/>
    <lineage>
        <taxon>Bacteria</taxon>
        <taxon>Bacillati</taxon>
        <taxon>Actinomycetota</taxon>
        <taxon>Actinomycetes</taxon>
        <taxon>Streptosporangiales</taxon>
        <taxon>Streptosporangiaceae</taxon>
        <taxon>Nonomuraea</taxon>
    </lineage>
</organism>
<dbReference type="Proteomes" id="UP001597097">
    <property type="component" value="Unassembled WGS sequence"/>
</dbReference>
<sequence length="954" mass="101694">MVGSAVSPVMVGRADEIAALRAAYAQARSARPVTALVSGEAGIGKSRLVTTVVRALPGDPLVLSGGCLELGSEGAPYVPFVAVVRDLVRRLGRDQVAALLPAAGSTLGDWLPDLGPAPARYARTRLLEEMLALISQVAQAQPVVLVVEDLHWADASSRELFAYLVRNLADATVLLIGTVRTGELATGHPNRRLLAELGRGRDLVRLSLGPLEHQDVAELLEAIDGRPPDRSRTGAIHRRSGGNPLFVEALSTTDEASAADLRTLLLDRITDLPDLAHQVLSALAVSGIRLTDEVLGEVTGLPETQLLLALKDLAGRDLVVAGDEGYAIRHDLIREAVYASLPPALRRRTHARYAAGLAARTPDSTALADHWTAAGEFEQALPAAWRAADRAGRQNAYDEQLHLLELVLARWTQVAAPSLLIDADRTTVLEQAAAAAFAAGKSAAGVAHATAALAELDPESQPLRTARLLGLRGQSQSRVDGNGWDDLEHAVALVPPGSSDALRSRLLSALGFVGVATHRLEQSRQYAAEALTLAERLGDDGLRAPALLVLAALDGMDGVFEPAMRTYAEARRAAESAGDEHTFLTTFQWEAGLMEAMGLYEQGAELAHVGQRAAERLGRTRSRGSMLANARAIHLRFLGRWDEAVGVVDEALADGPPPLYAAFLRLAAADIARCRGETDRLELLFRQVSEFARHAAGAAEAKAEFAVQRVAWALEQGEADLADRILGELLSVAPATWPTHEVLRLAVLGARVQRVRRAAAPRNRRVAAESADRLAELARVTDTVRAATPALTAYRLTFQAEAGSGDLPSWDAAVTAWRDLGNRYETALALTGAARVALASNNRPGARSRLREARALAAELGAAPLLARIDDITAHGRLGDAAQVPVRNDFGLTRRELEVLRVLARGRSNPQIATELFITTNTVATHVARILVKLGVATRTEAVARAHDTGLLDG</sequence>
<dbReference type="EMBL" id="JBHUCM010000048">
    <property type="protein sequence ID" value="MFD1545635.1"/>
    <property type="molecule type" value="Genomic_DNA"/>
</dbReference>
<evidence type="ECO:0000259" key="3">
    <source>
        <dbReference type="PROSITE" id="PS50043"/>
    </source>
</evidence>
<dbReference type="InterPro" id="IPR011990">
    <property type="entry name" value="TPR-like_helical_dom_sf"/>
</dbReference>
<reference evidence="5" key="1">
    <citation type="journal article" date="2019" name="Int. J. Syst. Evol. Microbiol.">
        <title>The Global Catalogue of Microorganisms (GCM) 10K type strain sequencing project: providing services to taxonomists for standard genome sequencing and annotation.</title>
        <authorList>
            <consortium name="The Broad Institute Genomics Platform"/>
            <consortium name="The Broad Institute Genome Sequencing Center for Infectious Disease"/>
            <person name="Wu L."/>
            <person name="Ma J."/>
        </authorList>
    </citation>
    <scope>NUCLEOTIDE SEQUENCE [LARGE SCALE GENOMIC DNA]</scope>
    <source>
        <strain evidence="5">CGMCC 1.15399</strain>
    </source>
</reference>
<accession>A0ABW4GSW0</accession>
<keyword evidence="2 4" id="KW-0067">ATP-binding</keyword>
<comment type="caution">
    <text evidence="4">The sequence shown here is derived from an EMBL/GenBank/DDBJ whole genome shotgun (WGS) entry which is preliminary data.</text>
</comment>
<dbReference type="InterPro" id="IPR041664">
    <property type="entry name" value="AAA_16"/>
</dbReference>
<name>A0ABW4GSW0_9ACTN</name>
<dbReference type="InterPro" id="IPR036388">
    <property type="entry name" value="WH-like_DNA-bd_sf"/>
</dbReference>
<evidence type="ECO:0000313" key="5">
    <source>
        <dbReference type="Proteomes" id="UP001597097"/>
    </source>
</evidence>
<keyword evidence="5" id="KW-1185">Reference proteome</keyword>
<dbReference type="InterPro" id="IPR016032">
    <property type="entry name" value="Sig_transdc_resp-reg_C-effctor"/>
</dbReference>
<dbReference type="SUPFAM" id="SSF52540">
    <property type="entry name" value="P-loop containing nucleoside triphosphate hydrolases"/>
    <property type="match status" value="1"/>
</dbReference>
<dbReference type="PROSITE" id="PS00622">
    <property type="entry name" value="HTH_LUXR_1"/>
    <property type="match status" value="1"/>
</dbReference>
<dbReference type="SUPFAM" id="SSF46894">
    <property type="entry name" value="C-terminal effector domain of the bipartite response regulators"/>
    <property type="match status" value="1"/>
</dbReference>
<evidence type="ECO:0000256" key="2">
    <source>
        <dbReference type="ARBA" id="ARBA00022840"/>
    </source>
</evidence>
<dbReference type="RefSeq" id="WP_281428951.1">
    <property type="nucleotide sequence ID" value="NZ_JAHKRM010000020.1"/>
</dbReference>
<evidence type="ECO:0000256" key="1">
    <source>
        <dbReference type="ARBA" id="ARBA00022741"/>
    </source>
</evidence>
<proteinExistence type="predicted"/>
<feature type="domain" description="HTH luxR-type" evidence="3">
    <location>
        <begin position="885"/>
        <end position="950"/>
    </location>
</feature>
<gene>
    <name evidence="4" type="ORF">ACFSJ0_51945</name>
</gene>
<dbReference type="PROSITE" id="PS50043">
    <property type="entry name" value="HTH_LUXR_2"/>
    <property type="match status" value="1"/>
</dbReference>
<dbReference type="SMART" id="SM00421">
    <property type="entry name" value="HTH_LUXR"/>
    <property type="match status" value="1"/>
</dbReference>
<dbReference type="PANTHER" id="PTHR16305">
    <property type="entry name" value="TESTICULAR SOLUBLE ADENYLYL CYCLASE"/>
    <property type="match status" value="1"/>
</dbReference>
<dbReference type="PANTHER" id="PTHR16305:SF35">
    <property type="entry name" value="TRANSCRIPTIONAL ACTIVATOR DOMAIN"/>
    <property type="match status" value="1"/>
</dbReference>
<dbReference type="CDD" id="cd06170">
    <property type="entry name" value="LuxR_C_like"/>
    <property type="match status" value="1"/>
</dbReference>
<dbReference type="Pfam" id="PF13191">
    <property type="entry name" value="AAA_16"/>
    <property type="match status" value="1"/>
</dbReference>